<dbReference type="InterPro" id="IPR000387">
    <property type="entry name" value="Tyr_Pase_dom"/>
</dbReference>
<comment type="similarity">
    <text evidence="3">Belongs to the inositol monophosphatase superfamily.</text>
</comment>
<sequence>MNNHNIQLREAALKNIILAAGETALAHFRARPAGQFTLKGDQDYLTEADSLVELQIHAAIHEQFSDDQIFGEETGEHSGNAAALWVIDPIDGTANFARGIAHFCIAIAFVLDGKTELGAIYNPATGELYQTRRGHYAKKNGQPLQVACPEALNCATFELGWSTRVSQQRYLDVMTQMLDQGANVRRGASGALALAWVAEGRVDGYIELHMNAWDCLAGLLLVSEAGGETGRYPENLEAIYSGGSILAACPIVAQTLSDICDIPLLKPAVALADERLPNGAKKHYPLPPISLIQADLPNLGVDLYISGSTGATDLALLQKHQITTVINCAVNLDIDWVKYPTEHVPPQLIRHGSGAIRYYKLGLIDGAGNPPELLYGGYQMMRAALLQQLPDKPSYRNREHGNILVHCRGGRSRSVILVALFLHLEYPQRYPTLDAAIALIRKRRQLHPNEWVEAPKPELRALAEHAIKMHQAMGNLPFSGPKSPEVGQ</sequence>
<organism evidence="12 13">
    <name type="scientific">Celerinatantimonas yamalensis</name>
    <dbReference type="NCBI Taxonomy" id="559956"/>
    <lineage>
        <taxon>Bacteria</taxon>
        <taxon>Pseudomonadati</taxon>
        <taxon>Pseudomonadota</taxon>
        <taxon>Gammaproteobacteria</taxon>
        <taxon>Celerinatantimonadaceae</taxon>
        <taxon>Celerinatantimonas</taxon>
    </lineage>
</organism>
<dbReference type="SMART" id="SM00195">
    <property type="entry name" value="DSPc"/>
    <property type="match status" value="1"/>
</dbReference>
<dbReference type="Pfam" id="PF00459">
    <property type="entry name" value="Inositol_P"/>
    <property type="match status" value="1"/>
</dbReference>
<evidence type="ECO:0000259" key="11">
    <source>
        <dbReference type="PROSITE" id="PS50056"/>
    </source>
</evidence>
<evidence type="ECO:0000256" key="3">
    <source>
        <dbReference type="ARBA" id="ARBA00009759"/>
    </source>
</evidence>
<dbReference type="PANTHER" id="PTHR20854">
    <property type="entry name" value="INOSITOL MONOPHOSPHATASE"/>
    <property type="match status" value="1"/>
</dbReference>
<evidence type="ECO:0000256" key="10">
    <source>
        <dbReference type="ARBA" id="ARBA00030730"/>
    </source>
</evidence>
<accession>A0ABW9G9D6</accession>
<evidence type="ECO:0000256" key="9">
    <source>
        <dbReference type="ARBA" id="ARBA00023884"/>
    </source>
</evidence>
<evidence type="ECO:0000256" key="7">
    <source>
        <dbReference type="ARBA" id="ARBA00022814"/>
    </source>
</evidence>
<keyword evidence="7" id="KW-0804">Transcription</keyword>
<gene>
    <name evidence="12" type="ORF">ABUE30_11415</name>
</gene>
<evidence type="ECO:0000256" key="4">
    <source>
        <dbReference type="ARBA" id="ARBA00013106"/>
    </source>
</evidence>
<reference evidence="12 13" key="1">
    <citation type="journal article" date="2013" name="Int. J. Syst. Evol. Microbiol.">
        <title>Celerinatantimonas yamalensis sp. nov., a cold-adapted diazotrophic bacterium from a cold permafrost brine.</title>
        <authorList>
            <person name="Shcherbakova V."/>
            <person name="Chuvilskaya N."/>
            <person name="Rivkina E."/>
            <person name="Demidov N."/>
            <person name="Uchaeva V."/>
            <person name="Suetin S."/>
            <person name="Suzina N."/>
            <person name="Gilichinsky D."/>
        </authorList>
    </citation>
    <scope>NUCLEOTIDE SEQUENCE [LARGE SCALE GENOMIC DNA]</scope>
    <source>
        <strain evidence="12 13">C7</strain>
    </source>
</reference>
<evidence type="ECO:0000313" key="12">
    <source>
        <dbReference type="EMBL" id="MFM2485658.1"/>
    </source>
</evidence>
<evidence type="ECO:0000256" key="8">
    <source>
        <dbReference type="ARBA" id="ARBA00022842"/>
    </source>
</evidence>
<dbReference type="Gene3D" id="3.30.540.10">
    <property type="entry name" value="Fructose-1,6-Bisphosphatase, subunit A, domain 1"/>
    <property type="match status" value="1"/>
</dbReference>
<dbReference type="CDD" id="cd14498">
    <property type="entry name" value="DSP"/>
    <property type="match status" value="1"/>
</dbReference>
<proteinExistence type="inferred from homology"/>
<comment type="cofactor">
    <cofactor evidence="2">
        <name>Mg(2+)</name>
        <dbReference type="ChEBI" id="CHEBI:18420"/>
    </cofactor>
</comment>
<dbReference type="PROSITE" id="PS50056">
    <property type="entry name" value="TYR_PHOSPHATASE_2"/>
    <property type="match status" value="1"/>
</dbReference>
<dbReference type="Gene3D" id="3.40.190.80">
    <property type="match status" value="1"/>
</dbReference>
<dbReference type="InterPro" id="IPR033942">
    <property type="entry name" value="IMPase"/>
</dbReference>
<evidence type="ECO:0000256" key="1">
    <source>
        <dbReference type="ARBA" id="ARBA00001033"/>
    </source>
</evidence>
<name>A0ABW9G9D6_9GAMM</name>
<dbReference type="EMBL" id="JBEQCT010000005">
    <property type="protein sequence ID" value="MFM2485658.1"/>
    <property type="molecule type" value="Genomic_DNA"/>
</dbReference>
<dbReference type="SUPFAM" id="SSF52799">
    <property type="entry name" value="(Phosphotyrosine protein) phosphatases II"/>
    <property type="match status" value="1"/>
</dbReference>
<keyword evidence="8" id="KW-0460">Magnesium</keyword>
<dbReference type="PRINTS" id="PR00377">
    <property type="entry name" value="IMPHPHTASES"/>
</dbReference>
<comment type="caution">
    <text evidence="12">The sequence shown here is derived from an EMBL/GenBank/DDBJ whole genome shotgun (WGS) entry which is preliminary data.</text>
</comment>
<evidence type="ECO:0000256" key="6">
    <source>
        <dbReference type="ARBA" id="ARBA00022801"/>
    </source>
</evidence>
<dbReference type="InterPro" id="IPR020422">
    <property type="entry name" value="TYR_PHOSPHATASE_DUAL_dom"/>
</dbReference>
<protein>
    <recommendedName>
        <fullName evidence="9">Nus factor SuhB</fullName>
        <ecNumber evidence="4">3.1.3.25</ecNumber>
    </recommendedName>
    <alternativeName>
        <fullName evidence="10">Inositol-1-monophosphatase</fullName>
    </alternativeName>
</protein>
<keyword evidence="7" id="KW-0889">Transcription antitermination</keyword>
<dbReference type="PROSITE" id="PS00629">
    <property type="entry name" value="IMP_1"/>
    <property type="match status" value="1"/>
</dbReference>
<dbReference type="EC" id="3.1.3.25" evidence="4"/>
<dbReference type="InterPro" id="IPR029021">
    <property type="entry name" value="Prot-tyrosine_phosphatase-like"/>
</dbReference>
<keyword evidence="13" id="KW-1185">Reference proteome</keyword>
<evidence type="ECO:0000256" key="5">
    <source>
        <dbReference type="ARBA" id="ARBA00022723"/>
    </source>
</evidence>
<dbReference type="SUPFAM" id="SSF56655">
    <property type="entry name" value="Carbohydrate phosphatase"/>
    <property type="match status" value="1"/>
</dbReference>
<comment type="catalytic activity">
    <reaction evidence="1">
        <text>a myo-inositol phosphate + H2O = myo-inositol + phosphate</text>
        <dbReference type="Rhea" id="RHEA:24056"/>
        <dbReference type="ChEBI" id="CHEBI:15377"/>
        <dbReference type="ChEBI" id="CHEBI:17268"/>
        <dbReference type="ChEBI" id="CHEBI:43474"/>
        <dbReference type="ChEBI" id="CHEBI:84139"/>
        <dbReference type="EC" id="3.1.3.25"/>
    </reaction>
</comment>
<dbReference type="Proteomes" id="UP001629953">
    <property type="component" value="Unassembled WGS sequence"/>
</dbReference>
<dbReference type="InterPro" id="IPR000760">
    <property type="entry name" value="Inositol_monophosphatase-like"/>
</dbReference>
<evidence type="ECO:0000313" key="13">
    <source>
        <dbReference type="Proteomes" id="UP001629953"/>
    </source>
</evidence>
<evidence type="ECO:0000256" key="2">
    <source>
        <dbReference type="ARBA" id="ARBA00001946"/>
    </source>
</evidence>
<keyword evidence="6" id="KW-0378">Hydrolase</keyword>
<dbReference type="RefSeq" id="WP_408623905.1">
    <property type="nucleotide sequence ID" value="NZ_JBEQCT010000005.1"/>
</dbReference>
<keyword evidence="7" id="KW-0805">Transcription regulation</keyword>
<dbReference type="PANTHER" id="PTHR20854:SF4">
    <property type="entry name" value="INOSITOL-1-MONOPHOSPHATASE-RELATED"/>
    <property type="match status" value="1"/>
</dbReference>
<dbReference type="InterPro" id="IPR020583">
    <property type="entry name" value="Inositol_monoP_metal-BS"/>
</dbReference>
<keyword evidence="5" id="KW-0479">Metal-binding</keyword>
<dbReference type="CDD" id="cd01639">
    <property type="entry name" value="IMPase"/>
    <property type="match status" value="1"/>
</dbReference>
<dbReference type="Gene3D" id="3.90.190.10">
    <property type="entry name" value="Protein tyrosine phosphatase superfamily"/>
    <property type="match status" value="1"/>
</dbReference>
<feature type="domain" description="Tyrosine specific protein phosphatases" evidence="11">
    <location>
        <begin position="383"/>
        <end position="444"/>
    </location>
</feature>